<dbReference type="EnsemblBacteria" id="AAM02417">
    <property type="protein sequence ID" value="AAM02417"/>
    <property type="gene ID" value="MK1204"/>
</dbReference>
<dbReference type="GeneID" id="1477799"/>
<gene>
    <name evidence="1" type="ordered locus">MK1204</name>
</gene>
<protein>
    <submittedName>
        <fullName evidence="1">Uncharacterized protein</fullName>
    </submittedName>
</protein>
<proteinExistence type="predicted"/>
<dbReference type="AlphaFoldDB" id="Q8TW33"/>
<organism evidence="1 2">
    <name type="scientific">Methanopyrus kandleri (strain AV19 / DSM 6324 / JCM 9639 / NBRC 100938)</name>
    <dbReference type="NCBI Taxonomy" id="190192"/>
    <lineage>
        <taxon>Archaea</taxon>
        <taxon>Methanobacteriati</taxon>
        <taxon>Methanobacteriota</taxon>
        <taxon>Methanomada group</taxon>
        <taxon>Methanopyri</taxon>
        <taxon>Methanopyrales</taxon>
        <taxon>Methanopyraceae</taxon>
        <taxon>Methanopyrus</taxon>
    </lineage>
</organism>
<dbReference type="STRING" id="190192.MK1204"/>
<reference evidence="1 2" key="1">
    <citation type="journal article" date="2002" name="Proc. Natl. Acad. Sci. U.S.A.">
        <title>The complete genome of hyperthermophile Methanopyrus kandleri AV19 and monophyly of archaeal methanogens.</title>
        <authorList>
            <person name="Slesarev A.I."/>
            <person name="Mezhevaya K.V."/>
            <person name="Makarova K.S."/>
            <person name="Polushin N.N."/>
            <person name="Shcherbinina O.V."/>
            <person name="Shakhova V.V."/>
            <person name="Belova G.I."/>
            <person name="Aravind L."/>
            <person name="Natale D.A."/>
            <person name="Rogozin I.B."/>
            <person name="Tatusov R.L."/>
            <person name="Wolf Y.I."/>
            <person name="Stetter K.O."/>
            <person name="Malykh A.G."/>
            <person name="Koonin E.V."/>
            <person name="Kozyavkin S.A."/>
        </authorList>
    </citation>
    <scope>NUCLEOTIDE SEQUENCE [LARGE SCALE GENOMIC DNA]</scope>
    <source>
        <strain evidence="2">AV19 / DSM 6324 / JCM 9639 / NBRC 100938</strain>
    </source>
</reference>
<dbReference type="HOGENOM" id="CLU_2490476_0_0_2"/>
<dbReference type="RefSeq" id="WP_011019572.1">
    <property type="nucleotide sequence ID" value="NC_003551.1"/>
</dbReference>
<evidence type="ECO:0000313" key="2">
    <source>
        <dbReference type="Proteomes" id="UP000001826"/>
    </source>
</evidence>
<dbReference type="Proteomes" id="UP000001826">
    <property type="component" value="Chromosome"/>
</dbReference>
<evidence type="ECO:0000313" key="1">
    <source>
        <dbReference type="EMBL" id="AAM02417.1"/>
    </source>
</evidence>
<dbReference type="InParanoid" id="Q8TW33"/>
<dbReference type="KEGG" id="mka:MK1204"/>
<keyword evidence="2" id="KW-1185">Reference proteome</keyword>
<accession>Q8TW33</accession>
<dbReference type="PaxDb" id="190192-MK1204"/>
<name>Q8TW33_METKA</name>
<sequence>MCSVSLDGLLETPIDRRTFLKLAFTGVLSVLVSEEPVRALIRSVPRSVVLVFGGSCGGCTTTLAEIGIDLKASPTWIPRSGLSGAH</sequence>
<dbReference type="EMBL" id="AE009439">
    <property type="protein sequence ID" value="AAM02417.1"/>
    <property type="molecule type" value="Genomic_DNA"/>
</dbReference>